<name>A0AAV8VKR6_9CUCU</name>
<dbReference type="SUPFAM" id="SSF56349">
    <property type="entry name" value="DNA breaking-rejoining enzymes"/>
    <property type="match status" value="1"/>
</dbReference>
<comment type="caution">
    <text evidence="1">The sequence shown here is derived from an EMBL/GenBank/DDBJ whole genome shotgun (WGS) entry which is preliminary data.</text>
</comment>
<proteinExistence type="predicted"/>
<evidence type="ECO:0000313" key="1">
    <source>
        <dbReference type="EMBL" id="KAJ8914828.1"/>
    </source>
</evidence>
<reference evidence="1 2" key="1">
    <citation type="journal article" date="2023" name="Insect Mol. Biol.">
        <title>Genome sequencing provides insights into the evolution of gene families encoding plant cell wall-degrading enzymes in longhorned beetles.</title>
        <authorList>
            <person name="Shin N.R."/>
            <person name="Okamura Y."/>
            <person name="Kirsch R."/>
            <person name="Pauchet Y."/>
        </authorList>
    </citation>
    <scope>NUCLEOTIDE SEQUENCE [LARGE SCALE GENOMIC DNA]</scope>
    <source>
        <strain evidence="1">EAD_L_NR</strain>
    </source>
</reference>
<feature type="non-terminal residue" evidence="1">
    <location>
        <position position="430"/>
    </location>
</feature>
<organism evidence="1 2">
    <name type="scientific">Exocentrus adspersus</name>
    <dbReference type="NCBI Taxonomy" id="1586481"/>
    <lineage>
        <taxon>Eukaryota</taxon>
        <taxon>Metazoa</taxon>
        <taxon>Ecdysozoa</taxon>
        <taxon>Arthropoda</taxon>
        <taxon>Hexapoda</taxon>
        <taxon>Insecta</taxon>
        <taxon>Pterygota</taxon>
        <taxon>Neoptera</taxon>
        <taxon>Endopterygota</taxon>
        <taxon>Coleoptera</taxon>
        <taxon>Polyphaga</taxon>
        <taxon>Cucujiformia</taxon>
        <taxon>Chrysomeloidea</taxon>
        <taxon>Cerambycidae</taxon>
        <taxon>Lamiinae</taxon>
        <taxon>Acanthocinini</taxon>
        <taxon>Exocentrus</taxon>
    </lineage>
</organism>
<evidence type="ECO:0000313" key="2">
    <source>
        <dbReference type="Proteomes" id="UP001159042"/>
    </source>
</evidence>
<sequence length="430" mass="49211">MNLGFKFRRFPLILTPSQEMALRMSIIELTRRISFLVESCSEMEMNVPEAILKEAASVASSLLPEKSSSRYEREYREFKNWQQKNGVNGVTEDVLLAYMNQLSARFSPNSLWAKWSMLKSCLEIKESVQIRRLQKVIAFLKRKNERYIPRKAKVLSKEQVERFLLDAPDDLWLLAKIVTIFGIFGCCRCDELLSLAMNDVEDMGKYVIVTLWQTKNLTSRRFTITDDGCSFQPCTFYRKHVNLRPPRTEHLRFFKRTDMENAFPLMLDIILLVLVKGTRALYRSLFSPNWGHYGCGCGWRYSITKTCRGVEIEIAMSYDSIYNKIEMSKKLFPVKESTNATPLSSASAASTSGDGSISTISSSKFCITGNKNCTMVFNIYDSNKTEFSNVNNATILISFFDFFIANILTTVSIKSPSLQDGSQHTRNVKV</sequence>
<dbReference type="GO" id="GO:0003677">
    <property type="term" value="F:DNA binding"/>
    <property type="evidence" value="ECO:0007669"/>
    <property type="project" value="InterPro"/>
</dbReference>
<gene>
    <name evidence="1" type="ORF">NQ315_014840</name>
</gene>
<protein>
    <submittedName>
        <fullName evidence="1">Uncharacterized protein</fullName>
    </submittedName>
</protein>
<dbReference type="Proteomes" id="UP001159042">
    <property type="component" value="Unassembled WGS sequence"/>
</dbReference>
<dbReference type="InterPro" id="IPR011010">
    <property type="entry name" value="DNA_brk_join_enz"/>
</dbReference>
<keyword evidence="2" id="KW-1185">Reference proteome</keyword>
<dbReference type="EMBL" id="JANEYG010000062">
    <property type="protein sequence ID" value="KAJ8914828.1"/>
    <property type="molecule type" value="Genomic_DNA"/>
</dbReference>
<dbReference type="AlphaFoldDB" id="A0AAV8VKR6"/>
<accession>A0AAV8VKR6</accession>